<name>A0A7D8UKY5_9HELO</name>
<evidence type="ECO:0000313" key="3">
    <source>
        <dbReference type="Proteomes" id="UP000481288"/>
    </source>
</evidence>
<dbReference type="AlphaFoldDB" id="A0A7D8UKY5"/>
<keyword evidence="3" id="KW-1185">Reference proteome</keyword>
<dbReference type="InterPro" id="IPR020904">
    <property type="entry name" value="Sc_DH/Rdtase_CS"/>
</dbReference>
<dbReference type="PANTHER" id="PTHR42808:SF4">
    <property type="entry name" value="SHORT CHAIN DEHYDROGENASE"/>
    <property type="match status" value="1"/>
</dbReference>
<evidence type="ECO:0000256" key="1">
    <source>
        <dbReference type="ARBA" id="ARBA00022857"/>
    </source>
</evidence>
<gene>
    <name evidence="2" type="primary">hsdl2</name>
    <name evidence="2" type="ORF">LCER1_G007872</name>
</gene>
<dbReference type="SUPFAM" id="SSF51735">
    <property type="entry name" value="NAD(P)-binding Rossmann-fold domains"/>
    <property type="match status" value="1"/>
</dbReference>
<dbReference type="Pfam" id="PF00106">
    <property type="entry name" value="adh_short"/>
    <property type="match status" value="2"/>
</dbReference>
<dbReference type="InterPro" id="IPR036291">
    <property type="entry name" value="NAD(P)-bd_dom_sf"/>
</dbReference>
<dbReference type="OrthoDB" id="5327538at2759"/>
<sequence>MVSKQQVALVVGASRGIGRQVAVDLAKNGYTVVVAAKSTSDAYATKPFPPDPNSQQSTVSTVAREIKEAGGQATAIAVDTRDFESVQRMVDETIKLYGHIDVLVYNSGAIWWASVENTPMKRFQLMQRINVEGLYGTIQAALPHFKDQGWKARIIVVSPPIYSRFFRGKTAYAMGKIGMSVLTKGLAMDWEREGKNDMAITSIWPASSIESAATQAIQKTDADIKDLRSPTIYSDAILAMLRAPVAEVNGLIDTDEDFLRSHEGVTDFSKYSVVPGATPRRIMPAKFPDLTVAEQADEGRRTDSTKMRVSKL</sequence>
<dbReference type="InterPro" id="IPR002347">
    <property type="entry name" value="SDR_fam"/>
</dbReference>
<dbReference type="Gene3D" id="3.40.50.720">
    <property type="entry name" value="NAD(P)-binding Rossmann-like Domain"/>
    <property type="match status" value="1"/>
</dbReference>
<proteinExistence type="predicted"/>
<evidence type="ECO:0000313" key="2">
    <source>
        <dbReference type="EMBL" id="TVY51084.1"/>
    </source>
</evidence>
<dbReference type="PANTHER" id="PTHR42808">
    <property type="entry name" value="HYDROXYSTEROID DEHYDROGENASE-LIKE PROTEIN 2"/>
    <property type="match status" value="1"/>
</dbReference>
<dbReference type="PROSITE" id="PS00061">
    <property type="entry name" value="ADH_SHORT"/>
    <property type="match status" value="1"/>
</dbReference>
<keyword evidence="1" id="KW-0521">NADP</keyword>
<organism evidence="2 3">
    <name type="scientific">Lachnellula cervina</name>
    <dbReference type="NCBI Taxonomy" id="1316786"/>
    <lineage>
        <taxon>Eukaryota</taxon>
        <taxon>Fungi</taxon>
        <taxon>Dikarya</taxon>
        <taxon>Ascomycota</taxon>
        <taxon>Pezizomycotina</taxon>
        <taxon>Leotiomycetes</taxon>
        <taxon>Helotiales</taxon>
        <taxon>Lachnaceae</taxon>
        <taxon>Lachnellula</taxon>
    </lineage>
</organism>
<protein>
    <submittedName>
        <fullName evidence="2">Hydroxysteroid dehydrogenase-like protein 2</fullName>
    </submittedName>
</protein>
<accession>A0A7D8UKY5</accession>
<dbReference type="PRINTS" id="PR00081">
    <property type="entry name" value="GDHRDH"/>
</dbReference>
<dbReference type="EMBL" id="QGMG01000912">
    <property type="protein sequence ID" value="TVY51084.1"/>
    <property type="molecule type" value="Genomic_DNA"/>
</dbReference>
<reference evidence="2 3" key="1">
    <citation type="submission" date="2018-05" db="EMBL/GenBank/DDBJ databases">
        <title>Whole genome sequencing for identification of molecular markers to develop diagnostic detection tools for the regulated plant pathogen Lachnellula willkommii.</title>
        <authorList>
            <person name="Giroux E."/>
            <person name="Bilodeau G."/>
        </authorList>
    </citation>
    <scope>NUCLEOTIDE SEQUENCE [LARGE SCALE GENOMIC DNA]</scope>
    <source>
        <strain evidence="2 3">CBS 625.97</strain>
    </source>
</reference>
<dbReference type="Proteomes" id="UP000481288">
    <property type="component" value="Unassembled WGS sequence"/>
</dbReference>
<dbReference type="InterPro" id="IPR051935">
    <property type="entry name" value="HSDL2"/>
</dbReference>
<comment type="caution">
    <text evidence="2">The sequence shown here is derived from an EMBL/GenBank/DDBJ whole genome shotgun (WGS) entry which is preliminary data.</text>
</comment>